<dbReference type="InterPro" id="IPR036264">
    <property type="entry name" value="Bact_exopeptidase_dim_dom"/>
</dbReference>
<dbReference type="EMBL" id="CP009687">
    <property type="protein sequence ID" value="AKL94483.1"/>
    <property type="molecule type" value="Genomic_DNA"/>
</dbReference>
<evidence type="ECO:0000256" key="2">
    <source>
        <dbReference type="PIRSR" id="PIRSR005962-1"/>
    </source>
</evidence>
<dbReference type="InterPro" id="IPR002933">
    <property type="entry name" value="Peptidase_M20"/>
</dbReference>
<dbReference type="AlphaFoldDB" id="A0A0G3W819"/>
<dbReference type="RefSeq" id="WP_052661222.1">
    <property type="nucleotide sequence ID" value="NZ_CP009687.1"/>
</dbReference>
<dbReference type="Pfam" id="PF01546">
    <property type="entry name" value="Peptidase_M20"/>
    <property type="match status" value="1"/>
</dbReference>
<dbReference type="GO" id="GO:0050118">
    <property type="term" value="F:N-acetyldiaminopimelate deacetylase activity"/>
    <property type="evidence" value="ECO:0007669"/>
    <property type="project" value="UniProtKB-EC"/>
</dbReference>
<dbReference type="SUPFAM" id="SSF53187">
    <property type="entry name" value="Zn-dependent exopeptidases"/>
    <property type="match status" value="1"/>
</dbReference>
<dbReference type="InterPro" id="IPR011650">
    <property type="entry name" value="Peptidase_M20_dimer"/>
</dbReference>
<keyword evidence="5" id="KW-1185">Reference proteome</keyword>
<dbReference type="Proteomes" id="UP000035704">
    <property type="component" value="Chromosome"/>
</dbReference>
<dbReference type="PANTHER" id="PTHR11014">
    <property type="entry name" value="PEPTIDASE M20 FAMILY MEMBER"/>
    <property type="match status" value="1"/>
</dbReference>
<dbReference type="EC" id="3.5.1.47" evidence="4"/>
<dbReference type="Pfam" id="PF07687">
    <property type="entry name" value="M20_dimer"/>
    <property type="match status" value="1"/>
</dbReference>
<dbReference type="CDD" id="cd03886">
    <property type="entry name" value="M20_Acy1"/>
    <property type="match status" value="1"/>
</dbReference>
<dbReference type="Gene3D" id="3.30.70.360">
    <property type="match status" value="1"/>
</dbReference>
<proteinExistence type="predicted"/>
<sequence>MELSIEIKNLLEELKKLRRDLHKIPELGLEEEKTSQYIKTYLQQLDIKYEENVLETGIIAYFQGKDPKKTYCFRADIDALGMQEQNQLEYQSLHTGKMHACGHDGHTAILLGLAKTLVENKEKLKDNIVLLFQPAEEGPGGALPILEGGFLKKYGVEEIYGLHLFPGLQEGQLGLRPGAMMSQNGEFDIFIKGQSAHGAMPHVGVDSIVVSSEMVLGMQTIISRNINPIEPAVITIGRAEAGEKRNIIAEEAVLEGTIRTFSQETYDLIKKRMMDFKKGLEINYGCQIDMIIRDMYPAVYNDPHLTETFIEAQEKCGIDDIEIIDPIMLAEDFSFYQREIPGLFFFLGTKNQEKGFTYPLHNGKFNFDEKVLGYGLQVYVNLLKYRGALQ</sequence>
<feature type="domain" description="Peptidase M20 dimerisation" evidence="3">
    <location>
        <begin position="186"/>
        <end position="274"/>
    </location>
</feature>
<evidence type="ECO:0000259" key="3">
    <source>
        <dbReference type="Pfam" id="PF07687"/>
    </source>
</evidence>
<dbReference type="PIRSF" id="PIRSF005962">
    <property type="entry name" value="Pept_M20D_amidohydro"/>
    <property type="match status" value="1"/>
</dbReference>
<feature type="binding site" evidence="2">
    <location>
        <position position="163"/>
    </location>
    <ligand>
        <name>Mn(2+)</name>
        <dbReference type="ChEBI" id="CHEBI:29035"/>
        <label>2</label>
    </ligand>
</feature>
<feature type="binding site" evidence="2">
    <location>
        <position position="103"/>
    </location>
    <ligand>
        <name>Mn(2+)</name>
        <dbReference type="ChEBI" id="CHEBI:29035"/>
        <label>2</label>
    </ligand>
</feature>
<keyword evidence="2" id="KW-0464">Manganese</keyword>
<dbReference type="FunFam" id="3.30.70.360:FF:000001">
    <property type="entry name" value="N-acetyldiaminopimelate deacetylase"/>
    <property type="match status" value="1"/>
</dbReference>
<dbReference type="STRING" id="84022.CACET_c09760"/>
<reference evidence="4 5" key="1">
    <citation type="submission" date="2014-10" db="EMBL/GenBank/DDBJ databases">
        <title>Genome sequence of Clostridium aceticum DSM 1496.</title>
        <authorList>
            <person name="Poehlein A."/>
            <person name="Schiel-Bengelsdorf B."/>
            <person name="Gottschalk G."/>
            <person name="Duerre P."/>
            <person name="Daniel R."/>
        </authorList>
    </citation>
    <scope>NUCLEOTIDE SEQUENCE [LARGE SCALE GENOMIC DNA]</scope>
    <source>
        <strain evidence="4 5">DSM 1496</strain>
    </source>
</reference>
<evidence type="ECO:0000313" key="4">
    <source>
        <dbReference type="EMBL" id="AKL94483.1"/>
    </source>
</evidence>
<organism evidence="4 5">
    <name type="scientific">Clostridium aceticum</name>
    <dbReference type="NCBI Taxonomy" id="84022"/>
    <lineage>
        <taxon>Bacteria</taxon>
        <taxon>Bacillati</taxon>
        <taxon>Bacillota</taxon>
        <taxon>Clostridia</taxon>
        <taxon>Eubacteriales</taxon>
        <taxon>Clostridiaceae</taxon>
        <taxon>Clostridium</taxon>
    </lineage>
</organism>
<dbReference type="GO" id="GO:0046872">
    <property type="term" value="F:metal ion binding"/>
    <property type="evidence" value="ECO:0007669"/>
    <property type="project" value="UniProtKB-KW"/>
</dbReference>
<feature type="binding site" evidence="2">
    <location>
        <position position="101"/>
    </location>
    <ligand>
        <name>Mn(2+)</name>
        <dbReference type="ChEBI" id="CHEBI:29035"/>
        <label>2</label>
    </ligand>
</feature>
<protein>
    <submittedName>
        <fullName evidence="4">N-acetyldiaminopimelate deacetylase DapL</fullName>
        <ecNumber evidence="4">3.5.1.47</ecNumber>
    </submittedName>
</protein>
<evidence type="ECO:0000313" key="5">
    <source>
        <dbReference type="Proteomes" id="UP000035704"/>
    </source>
</evidence>
<gene>
    <name evidence="4" type="primary">dapL1</name>
    <name evidence="4" type="ORF">CACET_c09760</name>
</gene>
<keyword evidence="1 4" id="KW-0378">Hydrolase</keyword>
<dbReference type="SUPFAM" id="SSF55031">
    <property type="entry name" value="Bacterial exopeptidase dimerisation domain"/>
    <property type="match status" value="1"/>
</dbReference>
<accession>A0A0G3W819</accession>
<dbReference type="KEGG" id="cace:CACET_c09760"/>
<dbReference type="NCBIfam" id="TIGR01891">
    <property type="entry name" value="amidohydrolases"/>
    <property type="match status" value="1"/>
</dbReference>
<dbReference type="PANTHER" id="PTHR11014:SF98">
    <property type="entry name" value="N-ACETYLDIAMINOPIMELATE DEACETYLASE"/>
    <property type="match status" value="1"/>
</dbReference>
<evidence type="ECO:0000256" key="1">
    <source>
        <dbReference type="ARBA" id="ARBA00022801"/>
    </source>
</evidence>
<keyword evidence="2" id="KW-0479">Metal-binding</keyword>
<feature type="binding site" evidence="2">
    <location>
        <position position="361"/>
    </location>
    <ligand>
        <name>Mn(2+)</name>
        <dbReference type="ChEBI" id="CHEBI:29035"/>
        <label>2</label>
    </ligand>
</feature>
<dbReference type="GO" id="GO:0019877">
    <property type="term" value="P:diaminopimelate biosynthetic process"/>
    <property type="evidence" value="ECO:0007669"/>
    <property type="project" value="TreeGrafter"/>
</dbReference>
<dbReference type="InterPro" id="IPR017439">
    <property type="entry name" value="Amidohydrolase"/>
</dbReference>
<comment type="cofactor">
    <cofactor evidence="2">
        <name>Mn(2+)</name>
        <dbReference type="ChEBI" id="CHEBI:29035"/>
    </cofactor>
    <text evidence="2">The Mn(2+) ion enhances activity.</text>
</comment>
<dbReference type="OrthoDB" id="9776731at2"/>
<dbReference type="PATRIC" id="fig|84022.6.peg.993"/>
<dbReference type="Gene3D" id="3.40.630.10">
    <property type="entry name" value="Zn peptidases"/>
    <property type="match status" value="1"/>
</dbReference>
<feature type="binding site" evidence="2">
    <location>
        <position position="137"/>
    </location>
    <ligand>
        <name>Mn(2+)</name>
        <dbReference type="ChEBI" id="CHEBI:29035"/>
        <label>2</label>
    </ligand>
</feature>
<name>A0A0G3W819_9CLOT</name>